<proteinExistence type="predicted"/>
<feature type="transmembrane region" description="Helical" evidence="1">
    <location>
        <begin position="12"/>
        <end position="33"/>
    </location>
</feature>
<evidence type="ECO:0000313" key="2">
    <source>
        <dbReference type="EMBL" id="QSB05877.1"/>
    </source>
</evidence>
<reference evidence="2" key="1">
    <citation type="submission" date="2021-02" db="EMBL/GenBank/DDBJ databases">
        <title>Natronoglycomyces albus gen. nov., sp. nov, a haloalkaliphilic actinobacterium from a soda solonchak soil.</title>
        <authorList>
            <person name="Sorokin D.Y."/>
            <person name="Khijniak T.V."/>
            <person name="Zakharycheva A.P."/>
            <person name="Boueva O.V."/>
            <person name="Ariskina E.V."/>
            <person name="Hahnke R.L."/>
            <person name="Bunk B."/>
            <person name="Sproer C."/>
            <person name="Schumann P."/>
            <person name="Evtushenko L.I."/>
            <person name="Kublanov I.V."/>
        </authorList>
    </citation>
    <scope>NUCLEOTIDE SEQUENCE</scope>
    <source>
        <strain evidence="2">DSM 106290</strain>
    </source>
</reference>
<dbReference type="EMBL" id="CP070496">
    <property type="protein sequence ID" value="QSB05877.1"/>
    <property type="molecule type" value="Genomic_DNA"/>
</dbReference>
<keyword evidence="1" id="KW-0812">Transmembrane</keyword>
<dbReference type="RefSeq" id="WP_213171888.1">
    <property type="nucleotide sequence ID" value="NZ_CP070496.1"/>
</dbReference>
<dbReference type="AlphaFoldDB" id="A0A895XLC7"/>
<gene>
    <name evidence="2" type="ORF">JQS30_02825</name>
</gene>
<name>A0A895XLC7_9ACTN</name>
<keyword evidence="1" id="KW-0472">Membrane</keyword>
<accession>A0A895XLC7</accession>
<sequence length="100" mass="11406">MPDPILGNARMSVWWTIVIVPIGIWLALSFTIAAREITEGSEEARKRGMTRALLLFVLSMIIAFLAEFEYLALGFIPIGFIWVMLSNYESVMFCKRESED</sequence>
<keyword evidence="1" id="KW-1133">Transmembrane helix</keyword>
<protein>
    <recommendedName>
        <fullName evidence="4">DUF2516 family protein</fullName>
    </recommendedName>
</protein>
<dbReference type="KEGG" id="nav:JQS30_02825"/>
<feature type="transmembrane region" description="Helical" evidence="1">
    <location>
        <begin position="53"/>
        <end position="83"/>
    </location>
</feature>
<keyword evidence="3" id="KW-1185">Reference proteome</keyword>
<dbReference type="Proteomes" id="UP000662939">
    <property type="component" value="Chromosome"/>
</dbReference>
<organism evidence="2 3">
    <name type="scientific">Natronoglycomyces albus</name>
    <dbReference type="NCBI Taxonomy" id="2811108"/>
    <lineage>
        <taxon>Bacteria</taxon>
        <taxon>Bacillati</taxon>
        <taxon>Actinomycetota</taxon>
        <taxon>Actinomycetes</taxon>
        <taxon>Glycomycetales</taxon>
        <taxon>Glycomycetaceae</taxon>
        <taxon>Natronoglycomyces</taxon>
    </lineage>
</organism>
<evidence type="ECO:0000256" key="1">
    <source>
        <dbReference type="SAM" id="Phobius"/>
    </source>
</evidence>
<evidence type="ECO:0008006" key="4">
    <source>
        <dbReference type="Google" id="ProtNLM"/>
    </source>
</evidence>
<evidence type="ECO:0000313" key="3">
    <source>
        <dbReference type="Proteomes" id="UP000662939"/>
    </source>
</evidence>